<reference evidence="1" key="1">
    <citation type="journal article" date="2014" name="Front. Microbiol.">
        <title>High frequency of phylogenetically diverse reductive dehalogenase-homologous genes in deep subseafloor sedimentary metagenomes.</title>
        <authorList>
            <person name="Kawai M."/>
            <person name="Futagami T."/>
            <person name="Toyoda A."/>
            <person name="Takaki Y."/>
            <person name="Nishi S."/>
            <person name="Hori S."/>
            <person name="Arai W."/>
            <person name="Tsubouchi T."/>
            <person name="Morono Y."/>
            <person name="Uchiyama I."/>
            <person name="Ito T."/>
            <person name="Fujiyama A."/>
            <person name="Inagaki F."/>
            <person name="Takami H."/>
        </authorList>
    </citation>
    <scope>NUCLEOTIDE SEQUENCE</scope>
    <source>
        <strain evidence="1">Expedition CK06-06</strain>
    </source>
</reference>
<gene>
    <name evidence="1" type="ORF">S01H4_56648</name>
</gene>
<protein>
    <submittedName>
        <fullName evidence="1">Uncharacterized protein</fullName>
    </submittedName>
</protein>
<comment type="caution">
    <text evidence="1">The sequence shown here is derived from an EMBL/GenBank/DDBJ whole genome shotgun (WGS) entry which is preliminary data.</text>
</comment>
<dbReference type="InterPro" id="IPR011990">
    <property type="entry name" value="TPR-like_helical_dom_sf"/>
</dbReference>
<proteinExistence type="predicted"/>
<organism evidence="1">
    <name type="scientific">marine sediment metagenome</name>
    <dbReference type="NCBI Taxonomy" id="412755"/>
    <lineage>
        <taxon>unclassified sequences</taxon>
        <taxon>metagenomes</taxon>
        <taxon>ecological metagenomes</taxon>
    </lineage>
</organism>
<name>X1D3H9_9ZZZZ</name>
<dbReference type="AlphaFoldDB" id="X1D3H9"/>
<accession>X1D3H9</accession>
<evidence type="ECO:0000313" key="1">
    <source>
        <dbReference type="EMBL" id="GAH15306.1"/>
    </source>
</evidence>
<dbReference type="Gene3D" id="1.25.40.10">
    <property type="entry name" value="Tetratricopeptide repeat domain"/>
    <property type="match status" value="1"/>
</dbReference>
<dbReference type="EMBL" id="BART01032845">
    <property type="protein sequence ID" value="GAH15306.1"/>
    <property type="molecule type" value="Genomic_DNA"/>
</dbReference>
<feature type="non-terminal residue" evidence="1">
    <location>
        <position position="1"/>
    </location>
</feature>
<feature type="non-terminal residue" evidence="1">
    <location>
        <position position="239"/>
    </location>
</feature>
<dbReference type="SUPFAM" id="SSF48452">
    <property type="entry name" value="TPR-like"/>
    <property type="match status" value="1"/>
</dbReference>
<sequence length="239" mass="27573">LQDYPGGRKVPFGLLGKKILVDPQNTYSLTEDIALIFNIINVTRPLWEKGKVELQINGLGARVPVKKTFSLSMKNYPYSRTLGLSYTFPAEELISDYYEIKLILRDDNLELLAEKKGNFIISTQEIVPHPTTLAKAFPLANNFLYFYSLAYQYDKVKAPDKAEFCYKKGFQLNPDFKPGLVEYAKFLLKVNKYSESMELIEKTKGAEEMEFQYFLVRGKAYMGMERYEEAINNFLEGNK</sequence>